<sequence>MSTVRHVAVLVGSLRKASLNRKTALALAELAPPSLKLQIVEIGDLPLYNEDIDVDPPAAYVRFRREMKAADAVLFVTPEYNRSVPAALKNAIDVGSRPRGEAVWSGKPGAVVSVSPGAVGGFGANHHLRQSLVFLDVPCMQQPEAYVGNAGDMFDAEGKLTSERSREFLQKFIDGYAAWVEKQLG</sequence>
<name>A0ABQ2PHZ9_9NEIS</name>
<organism evidence="2 3">
    <name type="scientific">Silvimonas amylolytica</name>
    <dbReference type="NCBI Taxonomy" id="449663"/>
    <lineage>
        <taxon>Bacteria</taxon>
        <taxon>Pseudomonadati</taxon>
        <taxon>Pseudomonadota</taxon>
        <taxon>Betaproteobacteria</taxon>
        <taxon>Neisseriales</taxon>
        <taxon>Chitinibacteraceae</taxon>
        <taxon>Silvimonas</taxon>
    </lineage>
</organism>
<dbReference type="Gene3D" id="3.40.50.360">
    <property type="match status" value="1"/>
</dbReference>
<dbReference type="InterPro" id="IPR050712">
    <property type="entry name" value="NAD(P)H-dep_reductase"/>
</dbReference>
<dbReference type="Pfam" id="PF03358">
    <property type="entry name" value="FMN_red"/>
    <property type="match status" value="1"/>
</dbReference>
<dbReference type="PANTHER" id="PTHR30543:SF21">
    <property type="entry name" value="NAD(P)H-DEPENDENT FMN REDUCTASE LOT6"/>
    <property type="match status" value="1"/>
</dbReference>
<keyword evidence="3" id="KW-1185">Reference proteome</keyword>
<dbReference type="EMBL" id="BMLY01000001">
    <property type="protein sequence ID" value="GGP24983.1"/>
    <property type="molecule type" value="Genomic_DNA"/>
</dbReference>
<proteinExistence type="predicted"/>
<reference evidence="3" key="1">
    <citation type="journal article" date="2019" name="Int. J. Syst. Evol. Microbiol.">
        <title>The Global Catalogue of Microorganisms (GCM) 10K type strain sequencing project: providing services to taxonomists for standard genome sequencing and annotation.</title>
        <authorList>
            <consortium name="The Broad Institute Genomics Platform"/>
            <consortium name="The Broad Institute Genome Sequencing Center for Infectious Disease"/>
            <person name="Wu L."/>
            <person name="Ma J."/>
        </authorList>
    </citation>
    <scope>NUCLEOTIDE SEQUENCE [LARGE SCALE GENOMIC DNA]</scope>
    <source>
        <strain evidence="3">CGMCC 1.8860</strain>
    </source>
</reference>
<dbReference type="InterPro" id="IPR029039">
    <property type="entry name" value="Flavoprotein-like_sf"/>
</dbReference>
<evidence type="ECO:0000259" key="1">
    <source>
        <dbReference type="Pfam" id="PF03358"/>
    </source>
</evidence>
<comment type="caution">
    <text evidence="2">The sequence shown here is derived from an EMBL/GenBank/DDBJ whole genome shotgun (WGS) entry which is preliminary data.</text>
</comment>
<accession>A0ABQ2PHZ9</accession>
<dbReference type="PANTHER" id="PTHR30543">
    <property type="entry name" value="CHROMATE REDUCTASE"/>
    <property type="match status" value="1"/>
</dbReference>
<protein>
    <submittedName>
        <fullName evidence="2">NADPH-dependent FMN reductase</fullName>
    </submittedName>
</protein>
<dbReference type="InterPro" id="IPR005025">
    <property type="entry name" value="FMN_Rdtase-like_dom"/>
</dbReference>
<evidence type="ECO:0000313" key="2">
    <source>
        <dbReference type="EMBL" id="GGP24983.1"/>
    </source>
</evidence>
<gene>
    <name evidence="2" type="ORF">GCM10010971_08020</name>
</gene>
<dbReference type="Proteomes" id="UP000621859">
    <property type="component" value="Unassembled WGS sequence"/>
</dbReference>
<feature type="domain" description="NADPH-dependent FMN reductase-like" evidence="1">
    <location>
        <begin position="7"/>
        <end position="150"/>
    </location>
</feature>
<dbReference type="RefSeq" id="WP_188689150.1">
    <property type="nucleotide sequence ID" value="NZ_BMLY01000001.1"/>
</dbReference>
<evidence type="ECO:0000313" key="3">
    <source>
        <dbReference type="Proteomes" id="UP000621859"/>
    </source>
</evidence>
<dbReference type="SUPFAM" id="SSF52218">
    <property type="entry name" value="Flavoproteins"/>
    <property type="match status" value="1"/>
</dbReference>